<accession>A0A9P9DXJ7</accession>
<evidence type="ECO:0000256" key="1">
    <source>
        <dbReference type="SAM" id="MobiDB-lite"/>
    </source>
</evidence>
<dbReference type="EMBL" id="JAGMUU010000023">
    <property type="protein sequence ID" value="KAH7126311.1"/>
    <property type="molecule type" value="Genomic_DNA"/>
</dbReference>
<organism evidence="2 3">
    <name type="scientific">Dactylonectria estremocensis</name>
    <dbReference type="NCBI Taxonomy" id="1079267"/>
    <lineage>
        <taxon>Eukaryota</taxon>
        <taxon>Fungi</taxon>
        <taxon>Dikarya</taxon>
        <taxon>Ascomycota</taxon>
        <taxon>Pezizomycotina</taxon>
        <taxon>Sordariomycetes</taxon>
        <taxon>Hypocreomycetidae</taxon>
        <taxon>Hypocreales</taxon>
        <taxon>Nectriaceae</taxon>
        <taxon>Dactylonectria</taxon>
    </lineage>
</organism>
<name>A0A9P9DXJ7_9HYPO</name>
<keyword evidence="3" id="KW-1185">Reference proteome</keyword>
<protein>
    <submittedName>
        <fullName evidence="2">Uncharacterized protein</fullName>
    </submittedName>
</protein>
<gene>
    <name evidence="2" type="ORF">B0J13DRAFT_646358</name>
</gene>
<sequence>MCEDLEEAVAKDGQTTPPWLFPDAILEADGTLSDGHTMEGFLVRHHHGREGKMGGAAPETDFLLRRHGWWLFTCSLGRLGVAMGASRVSVEAASHSLEPARRIPLRQLLASVGREGTRAAAWRWSIVCCVCCVSRVPVDLDQFGHQGETGAESVDTASHLCTLQYHLMLSDSPCKGQAAQEQNKAMGRWRYRRLDVDETRPVGLAMGPACAFDRHSQTFQRAPGGCNIQRRSKTDNKLSIRPAGSPVFELARIFFLSPSFSKHFSFLSWSGHHLSAYPIKKLPPVDTTPPTPTNPRVELRIRTTTPKDHDYDCDDETKRILGQAVGAVPTKPLSLHLLYCYSPITGSNHHDSESKTPINLAETRHFHQVIQSWSLEHLNPTCGIQPIRPVRCHPLTPATTPLTCFSYLWCLSLRLSVTLESHASRAPQPGAATKTHPSLHHPTPRSESSCIVAHPPASGASIRPSFRSPERPLAFSQPRPQSSISTSQTRASPPLHSSVLDSCRHLPGILVKGLVCPHRGSSLSSALLLLLLCLSLCPVVPVPRAPPQNERPHSIAPRVKTQGSRPAQHQDPRDRPGTANPTPSPYPHGSHLPNYWVPAQSPRQRRNSQHTPKTPFGPRCHTKPLRFHTTVP</sequence>
<reference evidence="2" key="1">
    <citation type="journal article" date="2021" name="Nat. Commun.">
        <title>Genetic determinants of endophytism in the Arabidopsis root mycobiome.</title>
        <authorList>
            <person name="Mesny F."/>
            <person name="Miyauchi S."/>
            <person name="Thiergart T."/>
            <person name="Pickel B."/>
            <person name="Atanasova L."/>
            <person name="Karlsson M."/>
            <person name="Huettel B."/>
            <person name="Barry K.W."/>
            <person name="Haridas S."/>
            <person name="Chen C."/>
            <person name="Bauer D."/>
            <person name="Andreopoulos W."/>
            <person name="Pangilinan J."/>
            <person name="LaButti K."/>
            <person name="Riley R."/>
            <person name="Lipzen A."/>
            <person name="Clum A."/>
            <person name="Drula E."/>
            <person name="Henrissat B."/>
            <person name="Kohler A."/>
            <person name="Grigoriev I.V."/>
            <person name="Martin F.M."/>
            <person name="Hacquard S."/>
        </authorList>
    </citation>
    <scope>NUCLEOTIDE SEQUENCE</scope>
    <source>
        <strain evidence="2">MPI-CAGE-AT-0021</strain>
    </source>
</reference>
<evidence type="ECO:0000313" key="2">
    <source>
        <dbReference type="EMBL" id="KAH7126311.1"/>
    </source>
</evidence>
<feature type="region of interest" description="Disordered" evidence="1">
    <location>
        <begin position="426"/>
        <end position="496"/>
    </location>
</feature>
<feature type="region of interest" description="Disordered" evidence="1">
    <location>
        <begin position="544"/>
        <end position="632"/>
    </location>
</feature>
<feature type="compositionally biased region" description="Polar residues" evidence="1">
    <location>
        <begin position="478"/>
        <end position="491"/>
    </location>
</feature>
<proteinExistence type="predicted"/>
<evidence type="ECO:0000313" key="3">
    <source>
        <dbReference type="Proteomes" id="UP000717696"/>
    </source>
</evidence>
<dbReference type="AlphaFoldDB" id="A0A9P9DXJ7"/>
<dbReference type="Proteomes" id="UP000717696">
    <property type="component" value="Unassembled WGS sequence"/>
</dbReference>
<comment type="caution">
    <text evidence="2">The sequence shown here is derived from an EMBL/GenBank/DDBJ whole genome shotgun (WGS) entry which is preliminary data.</text>
</comment>